<dbReference type="AlphaFoldDB" id="A0A6J1U1F9"/>
<accession>A0A6J1U1F9</accession>
<dbReference type="Pfam" id="PF07654">
    <property type="entry name" value="C1-set"/>
    <property type="match status" value="3"/>
</dbReference>
<dbReference type="Gene3D" id="2.60.40.10">
    <property type="entry name" value="Immunoglobulins"/>
    <property type="match status" value="4"/>
</dbReference>
<evidence type="ECO:0000259" key="3">
    <source>
        <dbReference type="PROSITE" id="PS50835"/>
    </source>
</evidence>
<name>A0A6J1U1F9_9SAUR</name>
<dbReference type="PROSITE" id="PS00290">
    <property type="entry name" value="IG_MHC"/>
    <property type="match status" value="1"/>
</dbReference>
<gene>
    <name evidence="5" type="primary">NCR3LG1</name>
</gene>
<dbReference type="CDD" id="cd00098">
    <property type="entry name" value="IgC1"/>
    <property type="match status" value="2"/>
</dbReference>
<dbReference type="PROSITE" id="PS50835">
    <property type="entry name" value="IG_LIKE"/>
    <property type="match status" value="3"/>
</dbReference>
<evidence type="ECO:0000313" key="4">
    <source>
        <dbReference type="Proteomes" id="UP000504612"/>
    </source>
</evidence>
<evidence type="ECO:0000313" key="5">
    <source>
        <dbReference type="RefSeq" id="XP_026524170.1"/>
    </source>
</evidence>
<dbReference type="SMART" id="SM00407">
    <property type="entry name" value="IGc1"/>
    <property type="match status" value="3"/>
</dbReference>
<keyword evidence="4" id="KW-1185">Reference proteome</keyword>
<dbReference type="InterPro" id="IPR050380">
    <property type="entry name" value="Immune_Resp_Modulators"/>
</dbReference>
<keyword evidence="5" id="KW-0675">Receptor</keyword>
<dbReference type="InterPro" id="IPR036179">
    <property type="entry name" value="Ig-like_dom_sf"/>
</dbReference>
<keyword evidence="2" id="KW-0812">Transmembrane</keyword>
<evidence type="ECO:0000256" key="1">
    <source>
        <dbReference type="ARBA" id="ARBA00023319"/>
    </source>
</evidence>
<dbReference type="InterPro" id="IPR007110">
    <property type="entry name" value="Ig-like_dom"/>
</dbReference>
<evidence type="ECO:0000256" key="2">
    <source>
        <dbReference type="SAM" id="Phobius"/>
    </source>
</evidence>
<feature type="transmembrane region" description="Helical" evidence="2">
    <location>
        <begin position="330"/>
        <end position="352"/>
    </location>
</feature>
<protein>
    <submittedName>
        <fullName evidence="5">Natural cytotoxicity triggering receptor 3 ligand 1</fullName>
    </submittedName>
</protein>
<feature type="domain" description="Ig-like" evidence="3">
    <location>
        <begin position="216"/>
        <end position="322"/>
    </location>
</feature>
<keyword evidence="2" id="KW-0472">Membrane</keyword>
<dbReference type="SUPFAM" id="SSF48726">
    <property type="entry name" value="Immunoglobulin"/>
    <property type="match status" value="4"/>
</dbReference>
<keyword evidence="2" id="KW-1133">Transmembrane helix</keyword>
<dbReference type="InterPro" id="IPR003599">
    <property type="entry name" value="Ig_sub"/>
</dbReference>
<dbReference type="GeneID" id="113412624"/>
<sequence>MNVSGTKIAERGRFGRSGKRSKELCSWVDSDYSLERDYLKTIVQTEKLKGKRAMATHFTRKLPGCIHINFQESNSVRRRLCFFFSLWACLSCVPGLAALKVSMPFQKTAILGTNVTLQCKITDYPPPELDIKKTILVWYLETSERNKIEKLYSVVAGEHSSNRDGSRLDTIQLKNGNASLFLPQIQLHEEGKYICIVIVASAKAEGTTILDLVVEPTVQLSPKELEIEKGSVKRLTCTVNKFYPDSIVILWQKHSKHTSDKSVLSEDIYMGTSVRNDDGTYNTTSKLRLQPSSQDQGNVYYCIVKHKSFASYPVYNVTLTVTEPNSPTRLIIGLVFGSLCLTTGLLLCYFYFVQFLQKPFIDFPKLSNIVIEPSDAEYGESVNLTCEVTDFNPKNICTQWFLGDNSLRNGVVTEDLDMACNGCYKLTSVFELKATASVCDKTICFRVSHASLAKPITREVYLKLPVKRPVLSEIKATPDHQNIFEISISQFAPPDIQVRWYQGWRQISENINPRNIEIGEDHLCYFVSKVHLDAQTLAFGNTIRCEVKHSTSTEDKSLILNPTGKLNTYINTLFIEGVSRPVTIFQQLNLQLSPNCCNGSKILSQ</sequence>
<dbReference type="RefSeq" id="XP_026524170.1">
    <property type="nucleotide sequence ID" value="XM_026668385.1"/>
</dbReference>
<dbReference type="KEGG" id="nss:113412624"/>
<proteinExistence type="predicted"/>
<dbReference type="Proteomes" id="UP000504612">
    <property type="component" value="Unplaced"/>
</dbReference>
<feature type="domain" description="Ig-like" evidence="3">
    <location>
        <begin position="94"/>
        <end position="197"/>
    </location>
</feature>
<organism evidence="4 5">
    <name type="scientific">Notechis scutatus</name>
    <name type="common">mainland tiger snake</name>
    <dbReference type="NCBI Taxonomy" id="8663"/>
    <lineage>
        <taxon>Eukaryota</taxon>
        <taxon>Metazoa</taxon>
        <taxon>Chordata</taxon>
        <taxon>Craniata</taxon>
        <taxon>Vertebrata</taxon>
        <taxon>Euteleostomi</taxon>
        <taxon>Lepidosauria</taxon>
        <taxon>Squamata</taxon>
        <taxon>Bifurcata</taxon>
        <taxon>Unidentata</taxon>
        <taxon>Episquamata</taxon>
        <taxon>Toxicofera</taxon>
        <taxon>Serpentes</taxon>
        <taxon>Colubroidea</taxon>
        <taxon>Elapidae</taxon>
        <taxon>Hydrophiinae</taxon>
        <taxon>Notechis</taxon>
    </lineage>
</organism>
<dbReference type="InterPro" id="IPR003006">
    <property type="entry name" value="Ig/MHC_CS"/>
</dbReference>
<dbReference type="InterPro" id="IPR003597">
    <property type="entry name" value="Ig_C1-set"/>
</dbReference>
<reference evidence="5" key="1">
    <citation type="submission" date="2025-08" db="UniProtKB">
        <authorList>
            <consortium name="RefSeq"/>
        </authorList>
    </citation>
    <scope>IDENTIFICATION</scope>
</reference>
<keyword evidence="1" id="KW-0393">Immunoglobulin domain</keyword>
<dbReference type="CTD" id="374383"/>
<dbReference type="SMART" id="SM00409">
    <property type="entry name" value="IG"/>
    <property type="match status" value="2"/>
</dbReference>
<dbReference type="InterPro" id="IPR013783">
    <property type="entry name" value="Ig-like_fold"/>
</dbReference>
<feature type="domain" description="Ig-like" evidence="3">
    <location>
        <begin position="364"/>
        <end position="401"/>
    </location>
</feature>
<dbReference type="PANTHER" id="PTHR23411">
    <property type="entry name" value="TAPASIN"/>
    <property type="match status" value="1"/>
</dbReference>